<sequence length="146" mass="17056">MCIDFTNLNATCPKGAYPLPRIYLIDTTTNHETLSLLDIFYGYHQIRLSEEDQEKTTFMTHMGNFCYTVMLFGLKNAGATYHRMIDAVFKNQLGRNMEAYVDDVLVNSKKEVDHLKDPREMFDNLKRERLRLNLLKYVFGAKAVKF</sequence>
<dbReference type="InterPro" id="IPR043128">
    <property type="entry name" value="Rev_trsase/Diguanyl_cyclase"/>
</dbReference>
<evidence type="ECO:0000313" key="2">
    <source>
        <dbReference type="EMBL" id="CAL1401528.1"/>
    </source>
</evidence>
<dbReference type="AlphaFoldDB" id="A0AAV2FVE1"/>
<gene>
    <name evidence="2" type="ORF">LTRI10_LOCUS41581</name>
</gene>
<keyword evidence="3" id="KW-1185">Reference proteome</keyword>
<reference evidence="2 3" key="1">
    <citation type="submission" date="2024-04" db="EMBL/GenBank/DDBJ databases">
        <authorList>
            <person name="Fracassetti M."/>
        </authorList>
    </citation>
    <scope>NUCLEOTIDE SEQUENCE [LARGE SCALE GENOMIC DNA]</scope>
</reference>
<dbReference type="SUPFAM" id="SSF56672">
    <property type="entry name" value="DNA/RNA polymerases"/>
    <property type="match status" value="1"/>
</dbReference>
<accession>A0AAV2FVE1</accession>
<proteinExistence type="predicted"/>
<dbReference type="Gene3D" id="3.10.10.10">
    <property type="entry name" value="HIV Type 1 Reverse Transcriptase, subunit A, domain 1"/>
    <property type="match status" value="1"/>
</dbReference>
<organism evidence="2 3">
    <name type="scientific">Linum trigynum</name>
    <dbReference type="NCBI Taxonomy" id="586398"/>
    <lineage>
        <taxon>Eukaryota</taxon>
        <taxon>Viridiplantae</taxon>
        <taxon>Streptophyta</taxon>
        <taxon>Embryophyta</taxon>
        <taxon>Tracheophyta</taxon>
        <taxon>Spermatophyta</taxon>
        <taxon>Magnoliopsida</taxon>
        <taxon>eudicotyledons</taxon>
        <taxon>Gunneridae</taxon>
        <taxon>Pentapetalae</taxon>
        <taxon>rosids</taxon>
        <taxon>fabids</taxon>
        <taxon>Malpighiales</taxon>
        <taxon>Linaceae</taxon>
        <taxon>Linum</taxon>
    </lineage>
</organism>
<dbReference type="Proteomes" id="UP001497516">
    <property type="component" value="Chromosome 7"/>
</dbReference>
<dbReference type="PANTHER" id="PTHR24559:SF430">
    <property type="entry name" value="RNA-DIRECTED DNA POLYMERASE"/>
    <property type="match status" value="1"/>
</dbReference>
<protein>
    <recommendedName>
        <fullName evidence="1">Reverse transcriptase domain-containing protein</fullName>
    </recommendedName>
</protein>
<feature type="domain" description="Reverse transcriptase" evidence="1">
    <location>
        <begin position="4"/>
        <end position="146"/>
    </location>
</feature>
<dbReference type="EMBL" id="OZ034820">
    <property type="protein sequence ID" value="CAL1401528.1"/>
    <property type="molecule type" value="Genomic_DNA"/>
</dbReference>
<dbReference type="CDD" id="cd01647">
    <property type="entry name" value="RT_LTR"/>
    <property type="match status" value="1"/>
</dbReference>
<dbReference type="PANTHER" id="PTHR24559">
    <property type="entry name" value="TRANSPOSON TY3-I GAG-POL POLYPROTEIN"/>
    <property type="match status" value="1"/>
</dbReference>
<dbReference type="Pfam" id="PF00078">
    <property type="entry name" value="RVT_1"/>
    <property type="match status" value="1"/>
</dbReference>
<dbReference type="Gene3D" id="3.30.70.270">
    <property type="match status" value="1"/>
</dbReference>
<dbReference type="InterPro" id="IPR053134">
    <property type="entry name" value="RNA-dir_DNA_polymerase"/>
</dbReference>
<name>A0AAV2FVE1_9ROSI</name>
<dbReference type="InterPro" id="IPR043502">
    <property type="entry name" value="DNA/RNA_pol_sf"/>
</dbReference>
<dbReference type="InterPro" id="IPR000477">
    <property type="entry name" value="RT_dom"/>
</dbReference>
<evidence type="ECO:0000313" key="3">
    <source>
        <dbReference type="Proteomes" id="UP001497516"/>
    </source>
</evidence>
<evidence type="ECO:0000259" key="1">
    <source>
        <dbReference type="Pfam" id="PF00078"/>
    </source>
</evidence>